<evidence type="ECO:0000313" key="4">
    <source>
        <dbReference type="EMBL" id="CAE6954996.1"/>
    </source>
</evidence>
<feature type="zinc finger region" description="C3H1-type" evidence="1">
    <location>
        <begin position="758"/>
        <end position="786"/>
    </location>
</feature>
<dbReference type="InterPro" id="IPR000571">
    <property type="entry name" value="Znf_CCCH"/>
</dbReference>
<keyword evidence="5" id="KW-1185">Reference proteome</keyword>
<reference evidence="4" key="1">
    <citation type="submission" date="2021-02" db="EMBL/GenBank/DDBJ databases">
        <authorList>
            <person name="Dougan E. K."/>
            <person name="Rhodes N."/>
            <person name="Thang M."/>
            <person name="Chan C."/>
        </authorList>
    </citation>
    <scope>NUCLEOTIDE SEQUENCE</scope>
</reference>
<sequence length="1249" mass="138957">PKARLINQPASSSTTPLLDQELAEKQKWAQRLKMIAERAGDHASPSGGPPAAEVLSSAEKARLRRLVFTSGAPSTMAGHIRRYEKLEDWAASIAMPLYPISVDRILKCTLYLDSKECGPTVLPSLRTAIKILALEKQIFDKRGKPLKEAPAFPLPPVVALEMAITVRIFLWCVTCVIMASLRFDDAVHVKPNELEMNEEGLFGVSWQTKTERKRRGTKFLVPDVSFGHVPWLRAGWSLFQAHFAGDLDRDFWVPELNTREAFTSHAPAYDRSLQWLVHCLWRVGHDAQLNQDILTAIPALKWHSCRVTLLDQAVRQGHQAPSIGLQANWKNPCPLVQKYARSRTGVSANVVKDIVADYKRRHDPKCVLPDDEVDDGEDFELSATEFFTKNPKKGSAYERKIHVCSAEDMQTSACGRARAEAAVARSSHLSFALLAIMVDRTLYPDDKIPELAVRQIFGRNRLPEPLCLLLADNGLNTVATLSMLGDTVAVVKTTMKAIVQQVRTFAGGPRSMSRLDALAWKRNPAKCRRSPGELFVAARPDVLLTYHNHGAAFYEVAEMRTRNETIVQTASLAKTSEDLLRVVQTDSKSAIASESQVMDRLHAFFVALEFLNICEFSFAAGPLRYLAELEEWRHENRGLAVLLSADTLLRRKVYKLNNDKRKDYPTFSAALLQVLEHRKQLWNDARSAAELDKDKAARARRNKAKRDKQKQLFKQLKEEKASGKGRGKDRGAEGRVKLLARDTRVPEAEWKKLMSFTYTGRKRCPWYNCSLGCRFGDSCKDDHSCALAPPPGDFSAPAEGPPPPQRNPHGNVFCESAVDLMDAAFFGFLITLLLAGAVFFLHLGTPCGTFSIVRARQPGPVPLRSIGQPLGLDGLDPSKHDDLWLGNHLLFLSIELMEAVLQTGGDVSLENPADSIMWLVPPVMELMAKFALQFAYLDQCEFGANSKKPARFLISHAASGQGMRTCSRRHQRKKLLGKTFWRGRWVCSTKAHGAALAQAAGYQLKRGAVKPLLDCEVEPGEAIAWALKVDRPFSVPPPLSQQLLDKTQLVTTQGAALNSARRRDLDFWKQLAELLLPSTARMIDSLPDPALRRLLRGQADGRPCQLGVTCHVALYKALLLRAGSLDKALPELLLRGFPIVGPISQSGRWPTYEKQQTVLSIEHALARAEVSACVGADDWIPTQRFAVVQKNKVRGCDSATSNLINQITQIVEKLQLPGTDLNVAALRELRSRSGEAKLPICWPEFFIHG</sequence>
<dbReference type="Proteomes" id="UP000604046">
    <property type="component" value="Unassembled WGS sequence"/>
</dbReference>
<evidence type="ECO:0000256" key="2">
    <source>
        <dbReference type="SAM" id="MobiDB-lite"/>
    </source>
</evidence>
<gene>
    <name evidence="4" type="ORF">SNAT2548_LOCUS1704</name>
</gene>
<feature type="non-terminal residue" evidence="4">
    <location>
        <position position="1"/>
    </location>
</feature>
<dbReference type="PROSITE" id="PS50103">
    <property type="entry name" value="ZF_C3H1"/>
    <property type="match status" value="1"/>
</dbReference>
<evidence type="ECO:0000256" key="1">
    <source>
        <dbReference type="PROSITE-ProRule" id="PRU00723"/>
    </source>
</evidence>
<accession>A0A812HLW0</accession>
<comment type="caution">
    <text evidence="4">The sequence shown here is derived from an EMBL/GenBank/DDBJ whole genome shotgun (WGS) entry which is preliminary data.</text>
</comment>
<protein>
    <recommendedName>
        <fullName evidence="3">C3H1-type domain-containing protein</fullName>
    </recommendedName>
</protein>
<keyword evidence="1" id="KW-0479">Metal-binding</keyword>
<dbReference type="AlphaFoldDB" id="A0A812HLW0"/>
<keyword evidence="1" id="KW-0862">Zinc</keyword>
<proteinExistence type="predicted"/>
<dbReference type="EMBL" id="CAJNDS010000098">
    <property type="protein sequence ID" value="CAE6954996.1"/>
    <property type="molecule type" value="Genomic_DNA"/>
</dbReference>
<name>A0A812HLW0_9DINO</name>
<dbReference type="GO" id="GO:0008270">
    <property type="term" value="F:zinc ion binding"/>
    <property type="evidence" value="ECO:0007669"/>
    <property type="project" value="UniProtKB-KW"/>
</dbReference>
<evidence type="ECO:0000313" key="5">
    <source>
        <dbReference type="Proteomes" id="UP000604046"/>
    </source>
</evidence>
<evidence type="ECO:0000259" key="3">
    <source>
        <dbReference type="PROSITE" id="PS50103"/>
    </source>
</evidence>
<feature type="region of interest" description="Disordered" evidence="2">
    <location>
        <begin position="716"/>
        <end position="735"/>
    </location>
</feature>
<organism evidence="4 5">
    <name type="scientific">Symbiodinium natans</name>
    <dbReference type="NCBI Taxonomy" id="878477"/>
    <lineage>
        <taxon>Eukaryota</taxon>
        <taxon>Sar</taxon>
        <taxon>Alveolata</taxon>
        <taxon>Dinophyceae</taxon>
        <taxon>Suessiales</taxon>
        <taxon>Symbiodiniaceae</taxon>
        <taxon>Symbiodinium</taxon>
    </lineage>
</organism>
<feature type="domain" description="C3H1-type" evidence="3">
    <location>
        <begin position="758"/>
        <end position="786"/>
    </location>
</feature>
<keyword evidence="1" id="KW-0863">Zinc-finger</keyword>